<reference evidence="1" key="1">
    <citation type="submission" date="2019-10" db="EMBL/GenBank/DDBJ databases">
        <authorList>
            <consortium name="DOE Joint Genome Institute"/>
            <person name="Kuo A."/>
            <person name="Miyauchi S."/>
            <person name="Kiss E."/>
            <person name="Drula E."/>
            <person name="Kohler A."/>
            <person name="Sanchez-Garcia M."/>
            <person name="Andreopoulos B."/>
            <person name="Barry K.W."/>
            <person name="Bonito G."/>
            <person name="Buee M."/>
            <person name="Carver A."/>
            <person name="Chen C."/>
            <person name="Cichocki N."/>
            <person name="Clum A."/>
            <person name="Culley D."/>
            <person name="Crous P.W."/>
            <person name="Fauchery L."/>
            <person name="Girlanda M."/>
            <person name="Hayes R."/>
            <person name="Keri Z."/>
            <person name="Labutti K."/>
            <person name="Lipzen A."/>
            <person name="Lombard V."/>
            <person name="Magnuson J."/>
            <person name="Maillard F."/>
            <person name="Morin E."/>
            <person name="Murat C."/>
            <person name="Nolan M."/>
            <person name="Ohm R."/>
            <person name="Pangilinan J."/>
            <person name="Pereira M."/>
            <person name="Perotto S."/>
            <person name="Peter M."/>
            <person name="Riley R."/>
            <person name="Sitrit Y."/>
            <person name="Stielow B."/>
            <person name="Szollosi G."/>
            <person name="Zifcakova L."/>
            <person name="Stursova M."/>
            <person name="Spatafora J.W."/>
            <person name="Tedersoo L."/>
            <person name="Vaario L.-M."/>
            <person name="Yamada A."/>
            <person name="Yan M."/>
            <person name="Wang P."/>
            <person name="Xu J."/>
            <person name="Bruns T."/>
            <person name="Baldrian P."/>
            <person name="Vilgalys R."/>
            <person name="Henrissat B."/>
            <person name="Grigoriev I.V."/>
            <person name="Hibbett D."/>
            <person name="Nagy L.G."/>
            <person name="Martin F.M."/>
        </authorList>
    </citation>
    <scope>NUCLEOTIDE SEQUENCE</scope>
    <source>
        <strain evidence="1">P2</strain>
    </source>
</reference>
<protein>
    <submittedName>
        <fullName evidence="1">Asparagine-linked glycosylation 9 protein isoform a</fullName>
    </submittedName>
</protein>
<sequence length="679" mass="77434">MAKVQTIRFRHPTNRPKEAAAEPPKRVDRHAGILQDQLRRSQKAPWCPSFSLAVRILFLVRFSAAMYSNIQDCDEVFNFWEPLHYLDRGHGFQTWETSPEYAIRSYAYIALHLISVKIPRLLFGDEKRIAFFALRGTLALVSTFCEAKFYRMVLEKVNWRVARYMFFMMLTSSGMWNASVAFLPSSFAMYFVTLASAFNMEPPSSRNPQRTLLVTIFFATAAIVGWPFALALSIPFVAEELLLYAGDIVPAADKSKWMVGRWLRFGRSVATAALIFVPVIGVDSLAYGKLTIAPWNIIKYNIFPAAAGKGPELYGTEPWDYYLANLVLNFNGLLLLAIASLPVLVITYFVDTKRLGLAKVDPERSSPFTLLAMRLLPLYLWVGILTAQPHKEERFMFPAYPLICFNAAVTLYLTRGWLEVAYIKATASPYQASKANLFSRFTLSAIAATSMLSVSRIIALYTYYHAPLTVVHDFEVEVLPKLLNSTGHIYLPSHHPYYEKGEVQPQYNLTHLKDFGLRLCVGKEWHRFPGNYLIPEGIRVDWIKSEFSGLMPGHFGENVPQTSRFWLRDGTKYVPSGMNDMNREELGHLVDISTCDYLLDLDFPQNPSFSPLEPRYAVDPAWQRLACAPFLDARNSPVITRILWFPLESWQQTNEYGDYCLLGNKERITRKVGERKVVS</sequence>
<proteinExistence type="predicted"/>
<evidence type="ECO:0000313" key="2">
    <source>
        <dbReference type="Proteomes" id="UP000886501"/>
    </source>
</evidence>
<dbReference type="EMBL" id="MU117976">
    <property type="protein sequence ID" value="KAF9651386.1"/>
    <property type="molecule type" value="Genomic_DNA"/>
</dbReference>
<comment type="caution">
    <text evidence="1">The sequence shown here is derived from an EMBL/GenBank/DDBJ whole genome shotgun (WGS) entry which is preliminary data.</text>
</comment>
<evidence type="ECO:0000313" key="1">
    <source>
        <dbReference type="EMBL" id="KAF9651386.1"/>
    </source>
</evidence>
<name>A0ACB6ZPN4_THEGA</name>
<dbReference type="Proteomes" id="UP000886501">
    <property type="component" value="Unassembled WGS sequence"/>
</dbReference>
<reference evidence="1" key="2">
    <citation type="journal article" date="2020" name="Nat. Commun.">
        <title>Large-scale genome sequencing of mycorrhizal fungi provides insights into the early evolution of symbiotic traits.</title>
        <authorList>
            <person name="Miyauchi S."/>
            <person name="Kiss E."/>
            <person name="Kuo A."/>
            <person name="Drula E."/>
            <person name="Kohler A."/>
            <person name="Sanchez-Garcia M."/>
            <person name="Morin E."/>
            <person name="Andreopoulos B."/>
            <person name="Barry K.W."/>
            <person name="Bonito G."/>
            <person name="Buee M."/>
            <person name="Carver A."/>
            <person name="Chen C."/>
            <person name="Cichocki N."/>
            <person name="Clum A."/>
            <person name="Culley D."/>
            <person name="Crous P.W."/>
            <person name="Fauchery L."/>
            <person name="Girlanda M."/>
            <person name="Hayes R.D."/>
            <person name="Keri Z."/>
            <person name="LaButti K."/>
            <person name="Lipzen A."/>
            <person name="Lombard V."/>
            <person name="Magnuson J."/>
            <person name="Maillard F."/>
            <person name="Murat C."/>
            <person name="Nolan M."/>
            <person name="Ohm R.A."/>
            <person name="Pangilinan J."/>
            <person name="Pereira M.F."/>
            <person name="Perotto S."/>
            <person name="Peter M."/>
            <person name="Pfister S."/>
            <person name="Riley R."/>
            <person name="Sitrit Y."/>
            <person name="Stielow J.B."/>
            <person name="Szollosi G."/>
            <person name="Zifcakova L."/>
            <person name="Stursova M."/>
            <person name="Spatafora J.W."/>
            <person name="Tedersoo L."/>
            <person name="Vaario L.M."/>
            <person name="Yamada A."/>
            <person name="Yan M."/>
            <person name="Wang P."/>
            <person name="Xu J."/>
            <person name="Bruns T."/>
            <person name="Baldrian P."/>
            <person name="Vilgalys R."/>
            <person name="Dunand C."/>
            <person name="Henrissat B."/>
            <person name="Grigoriev I.V."/>
            <person name="Hibbett D."/>
            <person name="Nagy L.G."/>
            <person name="Martin F.M."/>
        </authorList>
    </citation>
    <scope>NUCLEOTIDE SEQUENCE</scope>
    <source>
        <strain evidence="1">P2</strain>
    </source>
</reference>
<organism evidence="1 2">
    <name type="scientific">Thelephora ganbajun</name>
    <name type="common">Ganba fungus</name>
    <dbReference type="NCBI Taxonomy" id="370292"/>
    <lineage>
        <taxon>Eukaryota</taxon>
        <taxon>Fungi</taxon>
        <taxon>Dikarya</taxon>
        <taxon>Basidiomycota</taxon>
        <taxon>Agaricomycotina</taxon>
        <taxon>Agaricomycetes</taxon>
        <taxon>Thelephorales</taxon>
        <taxon>Thelephoraceae</taxon>
        <taxon>Thelephora</taxon>
    </lineage>
</organism>
<accession>A0ACB6ZPN4</accession>
<gene>
    <name evidence="1" type="ORF">BDM02DRAFT_3091328</name>
</gene>
<keyword evidence="2" id="KW-1185">Reference proteome</keyword>